<dbReference type="Proteomes" id="UP000002318">
    <property type="component" value="Chromosome"/>
</dbReference>
<dbReference type="Gene3D" id="3.30.460.10">
    <property type="entry name" value="Beta Polymerase, domain 2"/>
    <property type="match status" value="1"/>
</dbReference>
<feature type="repeat" description="TPR" evidence="1">
    <location>
        <begin position="315"/>
        <end position="348"/>
    </location>
</feature>
<dbReference type="HOGENOM" id="CLU_676041_0_0_12"/>
<dbReference type="InterPro" id="IPR019734">
    <property type="entry name" value="TPR_rpt"/>
</dbReference>
<feature type="coiled-coil region" evidence="2">
    <location>
        <begin position="14"/>
        <end position="44"/>
    </location>
</feature>
<dbReference type="GO" id="GO:0015969">
    <property type="term" value="P:guanosine tetraphosphate metabolic process"/>
    <property type="evidence" value="ECO:0007669"/>
    <property type="project" value="InterPro"/>
</dbReference>
<feature type="domain" description="RelA/SpoT" evidence="3">
    <location>
        <begin position="50"/>
        <end position="171"/>
    </location>
</feature>
<dbReference type="eggNOG" id="COG0457">
    <property type="taxonomic scope" value="Bacteria"/>
</dbReference>
<reference evidence="5" key="1">
    <citation type="journal article" date="2010" name="Stand. Genomic Sci.">
        <title>Complete genome sequence of Spirochaeta smaragdinae type strain (SEBR 4228).</title>
        <authorList>
            <person name="Mavromatis K."/>
            <person name="Yasawong M."/>
            <person name="Chertkov O."/>
            <person name="Lapidus A."/>
            <person name="Lucas S."/>
            <person name="Nolan M."/>
            <person name="Del Rio T.G."/>
            <person name="Tice H."/>
            <person name="Cheng J.F."/>
            <person name="Pitluck S."/>
            <person name="Liolios K."/>
            <person name="Ivanova N."/>
            <person name="Tapia R."/>
            <person name="Han C."/>
            <person name="Bruce D."/>
            <person name="Goodwin L."/>
            <person name="Pati A."/>
            <person name="Chen A."/>
            <person name="Palaniappan K."/>
            <person name="Land M."/>
            <person name="Hauser L."/>
            <person name="Chang Y.J."/>
            <person name="Jeffries C.D."/>
            <person name="Detter J.C."/>
            <person name="Rohde M."/>
            <person name="Brambilla E."/>
            <person name="Spring S."/>
            <person name="Goker M."/>
            <person name="Sikorski J."/>
            <person name="Woyke T."/>
            <person name="Bristow J."/>
            <person name="Eisen J.A."/>
            <person name="Markowitz V."/>
            <person name="Hugenholtz P."/>
            <person name="Klenk H.P."/>
            <person name="Kyrpides N.C."/>
        </authorList>
    </citation>
    <scope>NUCLEOTIDE SEQUENCE [LARGE SCALE GENOMIC DNA]</scope>
    <source>
        <strain evidence="5">DSM 11293 / JCM 15392 / SEBR 4228</strain>
    </source>
</reference>
<dbReference type="CDD" id="cd05399">
    <property type="entry name" value="NT_Rel-Spo_like"/>
    <property type="match status" value="1"/>
</dbReference>
<keyword evidence="1" id="KW-0802">TPR repeat</keyword>
<dbReference type="eggNOG" id="COG2357">
    <property type="taxonomic scope" value="Bacteria"/>
</dbReference>
<protein>
    <submittedName>
        <fullName evidence="4">RelA/SpoT domain protein</fullName>
    </submittedName>
</protein>
<accession>E1RBF7</accession>
<dbReference type="Pfam" id="PF04607">
    <property type="entry name" value="RelA_SpoT"/>
    <property type="match status" value="1"/>
</dbReference>
<keyword evidence="5" id="KW-1185">Reference proteome</keyword>
<dbReference type="InterPro" id="IPR011990">
    <property type="entry name" value="TPR-like_helical_dom_sf"/>
</dbReference>
<dbReference type="Pfam" id="PF13432">
    <property type="entry name" value="TPR_16"/>
    <property type="match status" value="1"/>
</dbReference>
<sequence length="398" mass="45451">MDVPIMYPDRKRLEVAYRKRLPCLEQEREDLELQLKNLLQAEEIKATVKGRIKAFDSYYAKLLRKLSSMPMQSLSEQEIDTLIQDLVGVRILTPFLESVTDIERLVRSRFSVFEVERKGEEQSFCEFGYRSIHLNIRLDSGQICEIQIRTILQDAWAEVEHELVYKGSFSPFDEPLKRKLAALNATLSLSDIIFQEVRDYQRKLNKELKHRRETFERQIKTELSGTPPLTRMENPPSYENIDDLDQSLLHALQVHNSGDYSGAVVLYGKILAGSLSKEIRVITLMHRGMARFADADYAGAEEDFLAALSSEGHRGKAHYYLGILYRVTGRPGQALNAFSAALEVNPYHFESLLGSARALYDLGDTEEALSYCNNALRLMPDDEAALVLRRTVARKLGL</sequence>
<dbReference type="EMBL" id="CP002116">
    <property type="protein sequence ID" value="ADK79687.1"/>
    <property type="molecule type" value="Genomic_DNA"/>
</dbReference>
<dbReference type="InterPro" id="IPR007685">
    <property type="entry name" value="RelA_SpoT"/>
</dbReference>
<dbReference type="OrthoDB" id="9789634at2"/>
<dbReference type="PROSITE" id="PS50005">
    <property type="entry name" value="TPR"/>
    <property type="match status" value="2"/>
</dbReference>
<dbReference type="PANTHER" id="PTHR41773:SF1">
    <property type="entry name" value="RELA_SPOT DOMAIN-CONTAINING PROTEIN"/>
    <property type="match status" value="1"/>
</dbReference>
<keyword evidence="2" id="KW-0175">Coiled coil</keyword>
<dbReference type="SUPFAM" id="SSF48452">
    <property type="entry name" value="TPR-like"/>
    <property type="match status" value="1"/>
</dbReference>
<dbReference type="InterPro" id="IPR043519">
    <property type="entry name" value="NT_sf"/>
</dbReference>
<dbReference type="PANTHER" id="PTHR41773">
    <property type="entry name" value="GTP PYROPHOSPHATASE-RELATED"/>
    <property type="match status" value="1"/>
</dbReference>
<dbReference type="Gene3D" id="1.10.287.860">
    <property type="entry name" value="Nucleotidyltransferase"/>
    <property type="match status" value="1"/>
</dbReference>
<evidence type="ECO:0000256" key="1">
    <source>
        <dbReference type="PROSITE-ProRule" id="PRU00339"/>
    </source>
</evidence>
<evidence type="ECO:0000313" key="4">
    <source>
        <dbReference type="EMBL" id="ADK79687.1"/>
    </source>
</evidence>
<dbReference type="Gene3D" id="1.25.40.10">
    <property type="entry name" value="Tetratricopeptide repeat domain"/>
    <property type="match status" value="1"/>
</dbReference>
<dbReference type="SUPFAM" id="SSF81301">
    <property type="entry name" value="Nucleotidyltransferase"/>
    <property type="match status" value="1"/>
</dbReference>
<evidence type="ECO:0000313" key="5">
    <source>
        <dbReference type="Proteomes" id="UP000002318"/>
    </source>
</evidence>
<dbReference type="SMART" id="SM00028">
    <property type="entry name" value="TPR"/>
    <property type="match status" value="3"/>
</dbReference>
<gene>
    <name evidence="4" type="ordered locus">Spirs_0542</name>
</gene>
<dbReference type="AlphaFoldDB" id="E1RBF7"/>
<dbReference type="RefSeq" id="WP_013253151.1">
    <property type="nucleotide sequence ID" value="NC_014364.1"/>
</dbReference>
<feature type="repeat" description="TPR" evidence="1">
    <location>
        <begin position="349"/>
        <end position="382"/>
    </location>
</feature>
<organism evidence="4 5">
    <name type="scientific">Sediminispirochaeta smaragdinae (strain DSM 11293 / JCM 15392 / SEBR 4228)</name>
    <name type="common">Spirochaeta smaragdinae</name>
    <dbReference type="NCBI Taxonomy" id="573413"/>
    <lineage>
        <taxon>Bacteria</taxon>
        <taxon>Pseudomonadati</taxon>
        <taxon>Spirochaetota</taxon>
        <taxon>Spirochaetia</taxon>
        <taxon>Spirochaetales</taxon>
        <taxon>Spirochaetaceae</taxon>
        <taxon>Sediminispirochaeta</taxon>
    </lineage>
</organism>
<dbReference type="STRING" id="573413.Spirs_0542"/>
<proteinExistence type="predicted"/>
<name>E1RBF7_SEDSS</name>
<evidence type="ECO:0000256" key="2">
    <source>
        <dbReference type="SAM" id="Coils"/>
    </source>
</evidence>
<dbReference type="SMART" id="SM00954">
    <property type="entry name" value="RelA_SpoT"/>
    <property type="match status" value="1"/>
</dbReference>
<dbReference type="KEGG" id="ssm:Spirs_0542"/>
<evidence type="ECO:0000259" key="3">
    <source>
        <dbReference type="SMART" id="SM00954"/>
    </source>
</evidence>